<proteinExistence type="predicted"/>
<dbReference type="SUPFAM" id="SSF82185">
    <property type="entry name" value="Histone H3 K4-specific methyltransferase SET7/9 N-terminal domain"/>
    <property type="match status" value="1"/>
</dbReference>
<feature type="domain" description="6-hydroxymethylpterin diphosphokinase MptE-like" evidence="1">
    <location>
        <begin position="7"/>
        <end position="75"/>
    </location>
</feature>
<sequence>MRFNAGAFQELPGPALYVASGSDYYSTDWFERQWGIHSPKQIEAGTSTTHFCLKIAEALGCNPIILVGMDLAYTQGKQYAEGVLVHPSSGNKEREQISRLKQEQWVKVKGIKESEVNTTWNWIQEAALYTEFLLENPKIQLINATEGGMSIWQIPNESFADVYSKRLTNQLNLEGRIQTLVQNSLKQPIDIDKVLTSLKIWSEYLRQAINCCQDILSILNAMRDAVLFQKSSWDELHTQFDACLFQLKNELVYKEFFHKVDEIFTKLSLREEYLNQKRADTENKKGKKLKSVQLRIKRYTFLLDHLQIHLEGCLKGIESFLDNQRILQKKEPHSYTSQLHDHSHYEVKEGILRLEDPELNLFIHEIFEAKEVAFSKETWKDVSYYQGALLHGPSRIYDSSRILFSETWYVHGVKQGKAKDYDLSGQLCRQRGYKNGLLHGLQLEFYLPGILKSQLMYVEGKLEGEALFFHKNGRLRRRSEFQNGKADGIEQYWDAAGKLIIESTYRQGISTGMSQRWYSNGQLARLVVYGDQGEPVEIKEWDEKGYVKT</sequence>
<name>A0A0C1EC90_9BACT</name>
<dbReference type="Pfam" id="PF07661">
    <property type="entry name" value="MORN_2"/>
    <property type="match status" value="3"/>
</dbReference>
<dbReference type="Proteomes" id="UP000031307">
    <property type="component" value="Unassembled WGS sequence"/>
</dbReference>
<evidence type="ECO:0000313" key="3">
    <source>
        <dbReference type="Proteomes" id="UP000031307"/>
    </source>
</evidence>
<dbReference type="InterPro" id="IPR011652">
    <property type="entry name" value="MORN_2"/>
</dbReference>
<dbReference type="Gene3D" id="2.20.110.10">
    <property type="entry name" value="Histone H3 K4-specific methyltransferase SET7/9 N-terminal domain"/>
    <property type="match status" value="2"/>
</dbReference>
<dbReference type="PATRIC" id="fig|83552.4.peg.1177"/>
<dbReference type="EMBL" id="JSAM01000071">
    <property type="protein sequence ID" value="KIA77648.1"/>
    <property type="molecule type" value="Genomic_DNA"/>
</dbReference>
<reference evidence="2 3" key="1">
    <citation type="journal article" date="2014" name="Mol. Biol. Evol.">
        <title>Massive expansion of Ubiquitination-related gene families within the Chlamydiae.</title>
        <authorList>
            <person name="Domman D."/>
            <person name="Collingro A."/>
            <person name="Lagkouvardos I."/>
            <person name="Gehre L."/>
            <person name="Weinmaier T."/>
            <person name="Rattei T."/>
            <person name="Subtil A."/>
            <person name="Horn M."/>
        </authorList>
    </citation>
    <scope>NUCLEOTIDE SEQUENCE [LARGE SCALE GENOMIC DNA]</scope>
    <source>
        <strain evidence="2 3">OEW1</strain>
    </source>
</reference>
<evidence type="ECO:0000259" key="1">
    <source>
        <dbReference type="Pfam" id="PF01973"/>
    </source>
</evidence>
<accession>A0A0C1EC90</accession>
<dbReference type="AlphaFoldDB" id="A0A0C1EC90"/>
<dbReference type="PANTHER" id="PTHR41786">
    <property type="entry name" value="MOTILITY ACCESSORY FACTOR MAF"/>
    <property type="match status" value="1"/>
</dbReference>
<gene>
    <name evidence="2" type="ORF">DB43_GB00100</name>
</gene>
<dbReference type="PANTHER" id="PTHR41786:SF1">
    <property type="entry name" value="6-HYDROXYMETHYLPTERIN DIPHOSPHOKINASE MPTE-LIKE DOMAIN-CONTAINING PROTEIN"/>
    <property type="match status" value="1"/>
</dbReference>
<protein>
    <recommendedName>
        <fullName evidence="1">6-hydroxymethylpterin diphosphokinase MptE-like domain-containing protein</fullName>
    </recommendedName>
</protein>
<organism evidence="2 3">
    <name type="scientific">Parachlamydia acanthamoebae</name>
    <dbReference type="NCBI Taxonomy" id="83552"/>
    <lineage>
        <taxon>Bacteria</taxon>
        <taxon>Pseudomonadati</taxon>
        <taxon>Chlamydiota</taxon>
        <taxon>Chlamydiia</taxon>
        <taxon>Parachlamydiales</taxon>
        <taxon>Parachlamydiaceae</taxon>
        <taxon>Parachlamydia</taxon>
    </lineage>
</organism>
<dbReference type="InterPro" id="IPR002826">
    <property type="entry name" value="MptE-like"/>
</dbReference>
<evidence type="ECO:0000313" key="2">
    <source>
        <dbReference type="EMBL" id="KIA77648.1"/>
    </source>
</evidence>
<dbReference type="Pfam" id="PF01973">
    <property type="entry name" value="MptE-like"/>
    <property type="match status" value="1"/>
</dbReference>
<comment type="caution">
    <text evidence="2">The sequence shown here is derived from an EMBL/GenBank/DDBJ whole genome shotgun (WGS) entry which is preliminary data.</text>
</comment>